<evidence type="ECO:0000256" key="7">
    <source>
        <dbReference type="ARBA" id="ARBA00048741"/>
    </source>
</evidence>
<keyword evidence="14" id="KW-1185">Reference proteome</keyword>
<reference evidence="13" key="1">
    <citation type="submission" date="2021-05" db="EMBL/GenBank/DDBJ databases">
        <title>Complete genome sequence of the cellulolytic planctomycete Telmatocola sphagniphila SP2T and characterization of the first cellulase from planctomycetes.</title>
        <authorList>
            <person name="Rakitin A.L."/>
            <person name="Beletsky A.V."/>
            <person name="Naumoff D.G."/>
            <person name="Kulichevskaya I.S."/>
            <person name="Mardanov A.V."/>
            <person name="Ravin N.V."/>
            <person name="Dedysh S.N."/>
        </authorList>
    </citation>
    <scope>NUCLEOTIDE SEQUENCE</scope>
    <source>
        <strain evidence="13">SP2T</strain>
    </source>
</reference>
<keyword evidence="13" id="KW-0436">Ligase</keyword>
<evidence type="ECO:0000256" key="9">
    <source>
        <dbReference type="PIRSR" id="PIRSR001589-2"/>
    </source>
</evidence>
<evidence type="ECO:0000256" key="6">
    <source>
        <dbReference type="ARBA" id="ARBA00022962"/>
    </source>
</evidence>
<dbReference type="GO" id="GO:0005829">
    <property type="term" value="C:cytosol"/>
    <property type="evidence" value="ECO:0007669"/>
    <property type="project" value="TreeGrafter"/>
</dbReference>
<feature type="active site" description="For GATase activity" evidence="8">
    <location>
        <position position="2"/>
    </location>
</feature>
<dbReference type="InterPro" id="IPR029055">
    <property type="entry name" value="Ntn_hydrolases_N"/>
</dbReference>
<dbReference type="GO" id="GO:0006529">
    <property type="term" value="P:asparagine biosynthetic process"/>
    <property type="evidence" value="ECO:0007669"/>
    <property type="project" value="UniProtKB-KW"/>
</dbReference>
<dbReference type="InterPro" id="IPR033738">
    <property type="entry name" value="AsnB_N"/>
</dbReference>
<evidence type="ECO:0000256" key="1">
    <source>
        <dbReference type="ARBA" id="ARBA00005187"/>
    </source>
</evidence>
<keyword evidence="6 8" id="KW-0315">Glutamine amidotransferase</keyword>
<dbReference type="Proteomes" id="UP000676194">
    <property type="component" value="Chromosome"/>
</dbReference>
<keyword evidence="8" id="KW-0061">Asparagine biosynthesis</keyword>
<comment type="pathway">
    <text evidence="1">Amino-acid biosynthesis; L-asparagine biosynthesis; L-asparagine from L-aspartate (L-Gln route): step 1/1.</text>
</comment>
<dbReference type="GO" id="GO:0004066">
    <property type="term" value="F:asparagine synthase (glutamine-hydrolyzing) activity"/>
    <property type="evidence" value="ECO:0007669"/>
    <property type="project" value="UniProtKB-EC"/>
</dbReference>
<evidence type="ECO:0000256" key="5">
    <source>
        <dbReference type="ARBA" id="ARBA00022840"/>
    </source>
</evidence>
<organism evidence="13 14">
    <name type="scientific">Telmatocola sphagniphila</name>
    <dbReference type="NCBI Taxonomy" id="1123043"/>
    <lineage>
        <taxon>Bacteria</taxon>
        <taxon>Pseudomonadati</taxon>
        <taxon>Planctomycetota</taxon>
        <taxon>Planctomycetia</taxon>
        <taxon>Gemmatales</taxon>
        <taxon>Gemmataceae</taxon>
    </lineage>
</organism>
<keyword evidence="8" id="KW-0028">Amino-acid biosynthesis</keyword>
<evidence type="ECO:0000256" key="8">
    <source>
        <dbReference type="PIRSR" id="PIRSR001589-1"/>
    </source>
</evidence>
<evidence type="ECO:0000256" key="3">
    <source>
        <dbReference type="ARBA" id="ARBA00012737"/>
    </source>
</evidence>
<dbReference type="InterPro" id="IPR006426">
    <property type="entry name" value="Asn_synth_AEB"/>
</dbReference>
<dbReference type="Gene3D" id="3.40.50.620">
    <property type="entry name" value="HUPs"/>
    <property type="match status" value="1"/>
</dbReference>
<dbReference type="RefSeq" id="WP_213496038.1">
    <property type="nucleotide sequence ID" value="NZ_CP074694.1"/>
</dbReference>
<comment type="similarity">
    <text evidence="2">Belongs to the asparagine synthetase family.</text>
</comment>
<feature type="domain" description="Glutamine amidotransferase type-2" evidence="12">
    <location>
        <begin position="2"/>
        <end position="222"/>
    </location>
</feature>
<sequence length="683" mass="76699">MCGIAGIIDLAGKRTAPGNVARRMADVMIHRGPDDDGYLTQPGLDLSMRRLSIVGLADGKQPISNEDNSVWVVFNGELFNYHEKKRELESRGHVFRTHTDTELVPHLYEEYGEKVFEHLKGQFAVCLWDSKRNILLLGRDHVGICPLFYTIRKPAVGPYAGSEWFLFGSEIKCLLASGLVEPKVDLQGINQVFSFFAVPGPMTCFEGVRLITPGHYLKIELGKGTAESCIQDKVYWEIDFPQYGSEEDPPSERVVNEFEEIFRQAVDCRLKADVPVVSYLSGGVDSSTVVAVASDVLKRPIPTFTISVKAKGLDEEHEAAIVARHVGTKSIVVPYGDADVRDTYPELIRAAEVPVVDTSCAALMQLAKSVRANNYKVALTGEGADEFMAGYPWFKIHKYLNTFGDKFGMFLRQMGIKLTGSPGFAKAQIEETRDIVGGHNGWVDLYGMMSMSKLRFYNPELRSTLAQESPFAKLGLNTQRLKQWHPFNRSLYLGCRIMLPGHLLCSKGDRVAMNSSVEVRYPFLDDKLIQFLSKLHPRWKLRGYLRDKYVLRCMASRWLPKEIAWRKKAMFRAPLDSFHMTGPGAPKWIEQVLSRESLKKTGLFDADAVQKCRQDLPNMRRMLKRTSIELGLVAVIATQLWHHLYISGDLAELSSPKRDFNHGINPPGNPLPIETLVPSGSKA</sequence>
<dbReference type="SUPFAM" id="SSF52402">
    <property type="entry name" value="Adenine nucleotide alpha hydrolases-like"/>
    <property type="match status" value="1"/>
</dbReference>
<evidence type="ECO:0000313" key="13">
    <source>
        <dbReference type="EMBL" id="QVL31770.1"/>
    </source>
</evidence>
<protein>
    <recommendedName>
        <fullName evidence="3">asparagine synthase (glutamine-hydrolyzing)</fullName>
        <ecNumber evidence="3">6.3.5.4</ecNumber>
    </recommendedName>
</protein>
<keyword evidence="4 9" id="KW-0547">Nucleotide-binding</keyword>
<comment type="catalytic activity">
    <reaction evidence="7">
        <text>L-aspartate + L-glutamine + ATP + H2O = L-asparagine + L-glutamate + AMP + diphosphate + H(+)</text>
        <dbReference type="Rhea" id="RHEA:12228"/>
        <dbReference type="ChEBI" id="CHEBI:15377"/>
        <dbReference type="ChEBI" id="CHEBI:15378"/>
        <dbReference type="ChEBI" id="CHEBI:29985"/>
        <dbReference type="ChEBI" id="CHEBI:29991"/>
        <dbReference type="ChEBI" id="CHEBI:30616"/>
        <dbReference type="ChEBI" id="CHEBI:33019"/>
        <dbReference type="ChEBI" id="CHEBI:58048"/>
        <dbReference type="ChEBI" id="CHEBI:58359"/>
        <dbReference type="ChEBI" id="CHEBI:456215"/>
        <dbReference type="EC" id="6.3.5.4"/>
    </reaction>
</comment>
<dbReference type="InterPro" id="IPR001962">
    <property type="entry name" value="Asn_synthase"/>
</dbReference>
<feature type="binding site" evidence="9">
    <location>
        <position position="308"/>
    </location>
    <ligand>
        <name>ATP</name>
        <dbReference type="ChEBI" id="CHEBI:30616"/>
    </ligand>
</feature>
<dbReference type="PANTHER" id="PTHR43284">
    <property type="entry name" value="ASPARAGINE SYNTHETASE (GLUTAMINE-HYDROLYZING)"/>
    <property type="match status" value="1"/>
</dbReference>
<dbReference type="EC" id="6.3.5.4" evidence="3"/>
<dbReference type="CDD" id="cd00712">
    <property type="entry name" value="AsnB"/>
    <property type="match status" value="1"/>
</dbReference>
<evidence type="ECO:0000259" key="12">
    <source>
        <dbReference type="PROSITE" id="PS51278"/>
    </source>
</evidence>
<feature type="binding site" evidence="9">
    <location>
        <position position="100"/>
    </location>
    <ligand>
        <name>L-glutamine</name>
        <dbReference type="ChEBI" id="CHEBI:58359"/>
    </ligand>
</feature>
<feature type="site" description="Important for beta-aspartyl-AMP intermediate formation" evidence="10">
    <location>
        <position position="382"/>
    </location>
</feature>
<dbReference type="PROSITE" id="PS51278">
    <property type="entry name" value="GATASE_TYPE_2"/>
    <property type="match status" value="1"/>
</dbReference>
<dbReference type="NCBIfam" id="TIGR01536">
    <property type="entry name" value="asn_synth_AEB"/>
    <property type="match status" value="1"/>
</dbReference>
<feature type="region of interest" description="Disordered" evidence="11">
    <location>
        <begin position="661"/>
        <end position="683"/>
    </location>
</feature>
<dbReference type="Gene3D" id="3.60.20.10">
    <property type="entry name" value="Glutamine Phosphoribosylpyrophosphate, subunit 1, domain 1"/>
    <property type="match status" value="1"/>
</dbReference>
<proteinExistence type="inferred from homology"/>
<dbReference type="SUPFAM" id="SSF56235">
    <property type="entry name" value="N-terminal nucleophile aminohydrolases (Ntn hydrolases)"/>
    <property type="match status" value="1"/>
</dbReference>
<dbReference type="EMBL" id="CP074694">
    <property type="protein sequence ID" value="QVL31770.1"/>
    <property type="molecule type" value="Genomic_DNA"/>
</dbReference>
<evidence type="ECO:0000256" key="2">
    <source>
        <dbReference type="ARBA" id="ARBA00005752"/>
    </source>
</evidence>
<dbReference type="KEGG" id="tsph:KIH39_23495"/>
<evidence type="ECO:0000256" key="10">
    <source>
        <dbReference type="PIRSR" id="PIRSR001589-3"/>
    </source>
</evidence>
<dbReference type="Pfam" id="PF13537">
    <property type="entry name" value="GATase_7"/>
    <property type="match status" value="1"/>
</dbReference>
<dbReference type="InterPro" id="IPR051786">
    <property type="entry name" value="ASN_synthetase/amidase"/>
</dbReference>
<evidence type="ECO:0000313" key="14">
    <source>
        <dbReference type="Proteomes" id="UP000676194"/>
    </source>
</evidence>
<dbReference type="InterPro" id="IPR017932">
    <property type="entry name" value="GATase_2_dom"/>
</dbReference>
<accession>A0A8E6B406</accession>
<keyword evidence="5 9" id="KW-0067">ATP-binding</keyword>
<evidence type="ECO:0000256" key="4">
    <source>
        <dbReference type="ARBA" id="ARBA00022741"/>
    </source>
</evidence>
<gene>
    <name evidence="13" type="primary">asnB</name>
    <name evidence="13" type="ORF">KIH39_23495</name>
</gene>
<name>A0A8E6B406_9BACT</name>
<dbReference type="PIRSF" id="PIRSF001589">
    <property type="entry name" value="Asn_synthetase_glu-h"/>
    <property type="match status" value="1"/>
</dbReference>
<evidence type="ECO:0000256" key="11">
    <source>
        <dbReference type="SAM" id="MobiDB-lite"/>
    </source>
</evidence>
<dbReference type="CDD" id="cd01991">
    <property type="entry name" value="Asn_synthase_B_C"/>
    <property type="match status" value="1"/>
</dbReference>
<dbReference type="PANTHER" id="PTHR43284:SF1">
    <property type="entry name" value="ASPARAGINE SYNTHETASE"/>
    <property type="match status" value="1"/>
</dbReference>
<dbReference type="GO" id="GO:0005524">
    <property type="term" value="F:ATP binding"/>
    <property type="evidence" value="ECO:0007669"/>
    <property type="project" value="UniProtKB-KW"/>
</dbReference>
<dbReference type="Pfam" id="PF00733">
    <property type="entry name" value="Asn_synthase"/>
    <property type="match status" value="1"/>
</dbReference>
<dbReference type="InterPro" id="IPR014729">
    <property type="entry name" value="Rossmann-like_a/b/a_fold"/>
</dbReference>
<dbReference type="AlphaFoldDB" id="A0A8E6B406"/>